<keyword evidence="2" id="KW-1185">Reference proteome</keyword>
<protein>
    <submittedName>
        <fullName evidence="1">Uncharacterized protein</fullName>
    </submittedName>
</protein>
<gene>
    <name evidence="1" type="ORF">A3L02_04845</name>
</gene>
<reference evidence="1 2" key="1">
    <citation type="submission" date="2016-03" db="EMBL/GenBank/DDBJ databases">
        <title>Complete genome sequence of Thermococcus celer.</title>
        <authorList>
            <person name="Oger P.M."/>
        </authorList>
    </citation>
    <scope>NUCLEOTIDE SEQUENCE [LARGE SCALE GENOMIC DNA]</scope>
    <source>
        <strain evidence="1 2">Vu 13</strain>
    </source>
</reference>
<organism evidence="1 2">
    <name type="scientific">Thermococcus celer Vu 13 = JCM 8558</name>
    <dbReference type="NCBI Taxonomy" id="1293037"/>
    <lineage>
        <taxon>Archaea</taxon>
        <taxon>Methanobacteriati</taxon>
        <taxon>Methanobacteriota</taxon>
        <taxon>Thermococci</taxon>
        <taxon>Thermococcales</taxon>
        <taxon>Thermococcaceae</taxon>
        <taxon>Thermococcus</taxon>
    </lineage>
</organism>
<sequence length="66" mass="7671">MYFDIRLRYAARSVRGWRTLSGQSLERAYPTAFWQDPAFVGKIVEGRNVRYRVVDPVLEGCFTLKG</sequence>
<dbReference type="KEGG" id="tce:A3L02_04845"/>
<dbReference type="Proteomes" id="UP000197156">
    <property type="component" value="Chromosome"/>
</dbReference>
<dbReference type="AlphaFoldDB" id="A0A218P1Y1"/>
<name>A0A218P1Y1_THECE</name>
<dbReference type="EMBL" id="CP014854">
    <property type="protein sequence ID" value="ASI98935.1"/>
    <property type="molecule type" value="Genomic_DNA"/>
</dbReference>
<accession>A0A218P1Y1</accession>
<proteinExistence type="predicted"/>
<evidence type="ECO:0000313" key="2">
    <source>
        <dbReference type="Proteomes" id="UP000197156"/>
    </source>
</evidence>
<evidence type="ECO:0000313" key="1">
    <source>
        <dbReference type="EMBL" id="ASI98935.1"/>
    </source>
</evidence>